<feature type="transmembrane region" description="Helical" evidence="1">
    <location>
        <begin position="6"/>
        <end position="25"/>
    </location>
</feature>
<organism evidence="2 3">
    <name type="scientific">Lachnoanaerobaculum gingivalis</name>
    <dbReference type="NCBI Taxonomy" id="2490855"/>
    <lineage>
        <taxon>Bacteria</taxon>
        <taxon>Bacillati</taxon>
        <taxon>Bacillota</taxon>
        <taxon>Clostridia</taxon>
        <taxon>Lachnospirales</taxon>
        <taxon>Lachnospiraceae</taxon>
        <taxon>Lachnoanaerobaculum</taxon>
    </lineage>
</organism>
<evidence type="ECO:0000313" key="2">
    <source>
        <dbReference type="EMBL" id="RRJ27064.1"/>
    </source>
</evidence>
<dbReference type="RefSeq" id="WP_128673414.1">
    <property type="nucleotide sequence ID" value="NZ_RRCO01000001.1"/>
</dbReference>
<dbReference type="OrthoDB" id="9801841at2"/>
<reference evidence="2 3" key="1">
    <citation type="submission" date="2018-11" db="EMBL/GenBank/DDBJ databases">
        <title>Genome sequencing of Lachnoanaerobaculum sp. KCOM 2030 (= ChDC B114).</title>
        <authorList>
            <person name="Kook J.-K."/>
            <person name="Park S.-N."/>
            <person name="Lim Y.K."/>
        </authorList>
    </citation>
    <scope>NUCLEOTIDE SEQUENCE [LARGE SCALE GENOMIC DNA]</scope>
    <source>
        <strain evidence="2 3">KCOM 2030</strain>
    </source>
</reference>
<proteinExistence type="predicted"/>
<accession>A0A3P3R196</accession>
<keyword evidence="1" id="KW-1133">Transmembrane helix</keyword>
<dbReference type="EMBL" id="RRCO01000001">
    <property type="protein sequence ID" value="RRJ27064.1"/>
    <property type="molecule type" value="Genomic_DNA"/>
</dbReference>
<dbReference type="AlphaFoldDB" id="A0A3P3R196"/>
<gene>
    <name evidence="2" type="ORF">EHV10_03415</name>
</gene>
<evidence type="ECO:0000313" key="3">
    <source>
        <dbReference type="Proteomes" id="UP000272490"/>
    </source>
</evidence>
<dbReference type="Gene3D" id="3.60.40.10">
    <property type="entry name" value="PPM-type phosphatase domain"/>
    <property type="match status" value="1"/>
</dbReference>
<protein>
    <submittedName>
        <fullName evidence="2">Protein phosphatase</fullName>
    </submittedName>
</protein>
<evidence type="ECO:0000256" key="1">
    <source>
        <dbReference type="SAM" id="Phobius"/>
    </source>
</evidence>
<keyword evidence="1" id="KW-0812">Transmembrane</keyword>
<dbReference type="Proteomes" id="UP000272490">
    <property type="component" value="Unassembled WGS sequence"/>
</dbReference>
<name>A0A3P3R196_9FIRM</name>
<dbReference type="SUPFAM" id="SSF81606">
    <property type="entry name" value="PP2C-like"/>
    <property type="match status" value="1"/>
</dbReference>
<comment type="caution">
    <text evidence="2">The sequence shown here is derived from an EMBL/GenBank/DDBJ whole genome shotgun (WGS) entry which is preliminary data.</text>
</comment>
<keyword evidence="1" id="KW-0472">Membrane</keyword>
<keyword evidence="3" id="KW-1185">Reference proteome</keyword>
<dbReference type="InterPro" id="IPR036457">
    <property type="entry name" value="PPM-type-like_dom_sf"/>
</dbReference>
<sequence>MGTAFWADVICITIAFGILIMRICIKITEEKKRIFDAEAVLDIGKRQIQANAYGLKRMNTGMMAILTAGEGRDYVGKVAALTTVRTFTKLYNQYDSTQSPDNFFEKAFKLANTNVLNTLETGKAYAGCLILNRNILKYGIVGHMNVYVFRGKELILLSRGQIMEELIKEKVNKGLLSKEAALRISDINRAYNFVGRDDYMSPLVSSSEIKLKKKDIVVMITESVQNSISVREIEEVLVKKNGCKEKAREIIEVIKNKDEETANLGLILIGI</sequence>